<feature type="region of interest" description="Disordered" evidence="2">
    <location>
        <begin position="1"/>
        <end position="29"/>
    </location>
</feature>
<sequence length="370" mass="42577">MWSSSSLSPFTTQRKVFSPSHHHHSHGKQLVLASASASTAVAAATPDNQRKQQWPAFYGAPASRHNDDVTAQFSTARVAAVFAPDRNRHHPEPQPRLPPLPHAARSPYMTDRVVAGSSADDTRSAALQPRPRITTALAAPGYAPRTPQAARALKMGERCVDCLLIRDQKRETKRQFRRKRELQLMAMEQQRRVLEEEERQRQKWLEEELKRQQQRQQQRILNGEKKSVSFAPDPVLAVDLETGAPLPYAPWRYDDTDSYDDVETSTRRWHAYRASQVENTDLEPDRQARFRAWLERDWRQRMQKARYMMEERRRRVQRAGGPERDFWRQQRLYADALRSADDAEEEAVGNGNGDEVVMLGMNGVDEDGAM</sequence>
<feature type="coiled-coil region" evidence="1">
    <location>
        <begin position="177"/>
        <end position="226"/>
    </location>
</feature>
<name>A0ABR2JIT4_9PEZI</name>
<keyword evidence="1" id="KW-0175">Coiled coil</keyword>
<evidence type="ECO:0000256" key="1">
    <source>
        <dbReference type="SAM" id="Coils"/>
    </source>
</evidence>
<organism evidence="3 4">
    <name type="scientific">Apiospora arundinis</name>
    <dbReference type="NCBI Taxonomy" id="335852"/>
    <lineage>
        <taxon>Eukaryota</taxon>
        <taxon>Fungi</taxon>
        <taxon>Dikarya</taxon>
        <taxon>Ascomycota</taxon>
        <taxon>Pezizomycotina</taxon>
        <taxon>Sordariomycetes</taxon>
        <taxon>Xylariomycetidae</taxon>
        <taxon>Amphisphaeriales</taxon>
        <taxon>Apiosporaceae</taxon>
        <taxon>Apiospora</taxon>
    </lineage>
</organism>
<reference evidence="3 4" key="1">
    <citation type="journal article" date="2024" name="IMA Fungus">
        <title>Apiospora arundinis, a panoply of carbohydrate-active enzymes and secondary metabolites.</title>
        <authorList>
            <person name="Sorensen T."/>
            <person name="Petersen C."/>
            <person name="Muurmann A.T."/>
            <person name="Christiansen J.V."/>
            <person name="Brundto M.L."/>
            <person name="Overgaard C.K."/>
            <person name="Boysen A.T."/>
            <person name="Wollenberg R.D."/>
            <person name="Larsen T.O."/>
            <person name="Sorensen J.L."/>
            <person name="Nielsen K.L."/>
            <person name="Sondergaard T.E."/>
        </authorList>
    </citation>
    <scope>NUCLEOTIDE SEQUENCE [LARGE SCALE GENOMIC DNA]</scope>
    <source>
        <strain evidence="3 4">AAU 773</strain>
    </source>
</reference>
<evidence type="ECO:0000313" key="4">
    <source>
        <dbReference type="Proteomes" id="UP001390339"/>
    </source>
</evidence>
<evidence type="ECO:0000256" key="2">
    <source>
        <dbReference type="SAM" id="MobiDB-lite"/>
    </source>
</evidence>
<protein>
    <submittedName>
        <fullName evidence="3">Uncharacterized protein</fullName>
    </submittedName>
</protein>
<dbReference type="EMBL" id="JAPCWZ010000002">
    <property type="protein sequence ID" value="KAK8877562.1"/>
    <property type="molecule type" value="Genomic_DNA"/>
</dbReference>
<proteinExistence type="predicted"/>
<keyword evidence="4" id="KW-1185">Reference proteome</keyword>
<gene>
    <name evidence="3" type="ORF">PGQ11_002508</name>
</gene>
<feature type="compositionally biased region" description="Polar residues" evidence="2">
    <location>
        <begin position="1"/>
        <end position="15"/>
    </location>
</feature>
<comment type="caution">
    <text evidence="3">The sequence shown here is derived from an EMBL/GenBank/DDBJ whole genome shotgun (WGS) entry which is preliminary data.</text>
</comment>
<evidence type="ECO:0000313" key="3">
    <source>
        <dbReference type="EMBL" id="KAK8877562.1"/>
    </source>
</evidence>
<accession>A0ABR2JIT4</accession>
<dbReference type="Proteomes" id="UP001390339">
    <property type="component" value="Unassembled WGS sequence"/>
</dbReference>